<dbReference type="OrthoDB" id="2682885at2759"/>
<evidence type="ECO:0000256" key="4">
    <source>
        <dbReference type="ARBA" id="ARBA00022801"/>
    </source>
</evidence>
<evidence type="ECO:0000313" key="8">
    <source>
        <dbReference type="Proteomes" id="UP000714275"/>
    </source>
</evidence>
<evidence type="ECO:0000256" key="3">
    <source>
        <dbReference type="ARBA" id="ARBA00022670"/>
    </source>
</evidence>
<evidence type="ECO:0000256" key="2">
    <source>
        <dbReference type="ARBA" id="ARBA00022645"/>
    </source>
</evidence>
<feature type="region of interest" description="Disordered" evidence="6">
    <location>
        <begin position="499"/>
        <end position="555"/>
    </location>
</feature>
<dbReference type="AlphaFoldDB" id="A0A9P7D0J8"/>
<protein>
    <submittedName>
        <fullName evidence="7">Uncharacterized protein</fullName>
    </submittedName>
</protein>
<keyword evidence="4" id="KW-0378">Hydrolase</keyword>
<keyword evidence="3" id="KW-0645">Protease</keyword>
<comment type="caution">
    <text evidence="7">The sequence shown here is derived from an EMBL/GenBank/DDBJ whole genome shotgun (WGS) entry which is preliminary data.</text>
</comment>
<dbReference type="InterPro" id="IPR001563">
    <property type="entry name" value="Peptidase_S10"/>
</dbReference>
<reference evidence="7" key="1">
    <citation type="journal article" date="2020" name="New Phytol.">
        <title>Comparative genomics reveals dynamic genome evolution in host specialist ectomycorrhizal fungi.</title>
        <authorList>
            <person name="Lofgren L.A."/>
            <person name="Nguyen N.H."/>
            <person name="Vilgalys R."/>
            <person name="Ruytinx J."/>
            <person name="Liao H.L."/>
            <person name="Branco S."/>
            <person name="Kuo A."/>
            <person name="LaButti K."/>
            <person name="Lipzen A."/>
            <person name="Andreopoulos W."/>
            <person name="Pangilinan J."/>
            <person name="Riley R."/>
            <person name="Hundley H."/>
            <person name="Na H."/>
            <person name="Barry K."/>
            <person name="Grigoriev I.V."/>
            <person name="Stajich J.E."/>
            <person name="Kennedy P.G."/>
        </authorList>
    </citation>
    <scope>NUCLEOTIDE SEQUENCE</scope>
    <source>
        <strain evidence="7">DOB743</strain>
    </source>
</reference>
<evidence type="ECO:0000256" key="5">
    <source>
        <dbReference type="ARBA" id="ARBA00023180"/>
    </source>
</evidence>
<dbReference type="Gene3D" id="3.40.50.1820">
    <property type="entry name" value="alpha/beta hydrolase"/>
    <property type="match status" value="1"/>
</dbReference>
<dbReference type="InterPro" id="IPR029058">
    <property type="entry name" value="AB_hydrolase_fold"/>
</dbReference>
<evidence type="ECO:0000256" key="1">
    <source>
        <dbReference type="ARBA" id="ARBA00009431"/>
    </source>
</evidence>
<keyword evidence="2" id="KW-0121">Carboxypeptidase</keyword>
<proteinExistence type="inferred from homology"/>
<feature type="compositionally biased region" description="Acidic residues" evidence="6">
    <location>
        <begin position="524"/>
        <end position="540"/>
    </location>
</feature>
<dbReference type="SUPFAM" id="SSF53474">
    <property type="entry name" value="alpha/beta-Hydrolases"/>
    <property type="match status" value="1"/>
</dbReference>
<keyword evidence="5" id="KW-0325">Glycoprotein</keyword>
<comment type="similarity">
    <text evidence="1">Belongs to the peptidase S10 family.</text>
</comment>
<dbReference type="EMBL" id="JABBWD010000031">
    <property type="protein sequence ID" value="KAG1775755.1"/>
    <property type="molecule type" value="Genomic_DNA"/>
</dbReference>
<evidence type="ECO:0000256" key="6">
    <source>
        <dbReference type="SAM" id="MobiDB-lite"/>
    </source>
</evidence>
<gene>
    <name evidence="7" type="ORF">EV702DRAFT_1198955</name>
</gene>
<name>A0A9P7D0J8_9AGAM</name>
<dbReference type="Pfam" id="PF00450">
    <property type="entry name" value="Peptidase_S10"/>
    <property type="match status" value="1"/>
</dbReference>
<evidence type="ECO:0000313" key="7">
    <source>
        <dbReference type="EMBL" id="KAG1775755.1"/>
    </source>
</evidence>
<sequence>MTITDPAYIAAFADGSTDSLSTSSENASWTNLSFDFLAQQPVGMRFYHGRIPNAQNEGDLAAQLVDFMQQFLQVFSELRVKGKKLYLTGESGGIVIPEITCLYVLTFYKYLNHFLSLFCPRHAVIVFKARKFSWTGFTASTESLDKSRLLKVSDQFLRLQVMTQVSRSDLNAALQAQARSHATSSQAVANSTSARQRTRAQTAAFLLGIHPNLPSVNDGDCNRINTVQHFYQGFEITDHSKVMVETATAQRYQASELEKVEFRVLLHTLDKIQSITYVDRLHSKSDSRQDIFDSIKATMDVPELYEHLGWRLSTAHRLDPPHWLLTAHDIDSAFKAVREENSGSGRRTKKVVIEIVNTGHVIFDTCEWFAGHDHCKQKQSSRLLYSKEFDNVKNKLRCLEHPGDNIFCWVDATQPNALHYPLCTQDLQEWAKYLHQTQDPDNACVTPPSTLHFDKMWKSRKARSTLSLQRVPTEVMFPIRIHNHIHLSSAANDTVISDGTLSRRQGHPTTPPPPLKRTYTLYMESDDESSDDEPPQDIEDVLTSAHSRYPTMNFP</sequence>
<dbReference type="Proteomes" id="UP000714275">
    <property type="component" value="Unassembled WGS sequence"/>
</dbReference>
<keyword evidence="8" id="KW-1185">Reference proteome</keyword>
<dbReference type="GO" id="GO:0006508">
    <property type="term" value="P:proteolysis"/>
    <property type="evidence" value="ECO:0007669"/>
    <property type="project" value="UniProtKB-KW"/>
</dbReference>
<organism evidence="7 8">
    <name type="scientific">Suillus placidus</name>
    <dbReference type="NCBI Taxonomy" id="48579"/>
    <lineage>
        <taxon>Eukaryota</taxon>
        <taxon>Fungi</taxon>
        <taxon>Dikarya</taxon>
        <taxon>Basidiomycota</taxon>
        <taxon>Agaricomycotina</taxon>
        <taxon>Agaricomycetes</taxon>
        <taxon>Agaricomycetidae</taxon>
        <taxon>Boletales</taxon>
        <taxon>Suillineae</taxon>
        <taxon>Suillaceae</taxon>
        <taxon>Suillus</taxon>
    </lineage>
</organism>
<dbReference type="GO" id="GO:0004185">
    <property type="term" value="F:serine-type carboxypeptidase activity"/>
    <property type="evidence" value="ECO:0007669"/>
    <property type="project" value="InterPro"/>
</dbReference>
<accession>A0A9P7D0J8</accession>